<feature type="transmembrane region" description="Helical" evidence="1">
    <location>
        <begin position="28"/>
        <end position="46"/>
    </location>
</feature>
<evidence type="ECO:0000313" key="2">
    <source>
        <dbReference type="EMBL" id="PKY88605.1"/>
    </source>
</evidence>
<accession>A0A2I1JZ56</accession>
<feature type="transmembrane region" description="Helical" evidence="1">
    <location>
        <begin position="445"/>
        <end position="464"/>
    </location>
</feature>
<dbReference type="PANTHER" id="PTHR30282:SF0">
    <property type="entry name" value="P-AMINOBENZOYL-GLUTAMATE TRANSPORT PROTEIN"/>
    <property type="match status" value="1"/>
</dbReference>
<keyword evidence="1" id="KW-0472">Membrane</keyword>
<sequence length="521" mass="56314">MKEKEKKSFVQRGLDFIERVGNKLPHPVFIFIILALITIVVSEIIYRLGVTVSFYDAKEEAERTVAAISLMNAEGLRHIFNTAVKNFTNFAPLGTVIVAMLGVGIAEWGGLIATSLKKLITRVPHSLLTTVIVFAGIISNIASDAGYVVVIPLGALVFASAKRHPIAGLAAAFAGVSGGFSANLIFGPTDAMLSGITNAALAGTTSGYTVDVSGNWYFLIVSTFILTIAGTLVTEWVVEPFLGTYEGDYSEHEQEDITPLENEALAKAGKALLVTLVVFAILMNPWFGPLQEIDPETQQKTIQPFMNNGLILMVFFLFGIPGYVYGKTVGKYQSTNDIVEGLTQAVKSLAGFIVLAFFASQLIAYFNYTNLGVLLASSGADLLERANFTGIPLVLVFIILSAFINLFIGSASAKWAILAPIFVPMFMAVGLSPEMTQMAYRVADSATNIISPLMTYFAMVLVFMQRYDKKSGMGTLISVMLPYSMAFLIIWSILLIIWFALNLPLGPGAPVSMQAIISILL</sequence>
<dbReference type="Proteomes" id="UP000234384">
    <property type="component" value="Unassembled WGS sequence"/>
</dbReference>
<feature type="transmembrane region" description="Helical" evidence="1">
    <location>
        <begin position="346"/>
        <end position="368"/>
    </location>
</feature>
<dbReference type="GO" id="GO:0015558">
    <property type="term" value="F:secondary active p-aminobenzoyl-glutamate transmembrane transporter activity"/>
    <property type="evidence" value="ECO:0007669"/>
    <property type="project" value="InterPro"/>
</dbReference>
<feature type="transmembrane region" description="Helical" evidence="1">
    <location>
        <begin position="308"/>
        <end position="325"/>
    </location>
</feature>
<reference evidence="2 3" key="1">
    <citation type="submission" date="2017-12" db="EMBL/GenBank/DDBJ databases">
        <title>Phylogenetic diversity of female urinary microbiome.</title>
        <authorList>
            <person name="Thomas-White K."/>
            <person name="Wolfe A.J."/>
        </authorList>
    </citation>
    <scope>NUCLEOTIDE SEQUENCE [LARGE SCALE GENOMIC DNA]</scope>
    <source>
        <strain evidence="2 3">UMB0898</strain>
    </source>
</reference>
<organism evidence="2 3">
    <name type="scientific">Falseniella ignava</name>
    <dbReference type="NCBI Taxonomy" id="137730"/>
    <lineage>
        <taxon>Bacteria</taxon>
        <taxon>Bacillati</taxon>
        <taxon>Bacillota</taxon>
        <taxon>Bacilli</taxon>
        <taxon>Lactobacillales</taxon>
        <taxon>Aerococcaceae</taxon>
        <taxon>Falseniella</taxon>
    </lineage>
</organism>
<dbReference type="InterPro" id="IPR004697">
    <property type="entry name" value="AbgT"/>
</dbReference>
<feature type="transmembrane region" description="Helical" evidence="1">
    <location>
        <begin position="388"/>
        <end position="408"/>
    </location>
</feature>
<gene>
    <name evidence="2" type="ORF">CYJ57_05140</name>
</gene>
<dbReference type="EMBL" id="PKHE01000012">
    <property type="protein sequence ID" value="PKY88605.1"/>
    <property type="molecule type" value="Genomic_DNA"/>
</dbReference>
<dbReference type="OrthoDB" id="3314392at2"/>
<dbReference type="Pfam" id="PF03806">
    <property type="entry name" value="ABG_transport"/>
    <property type="match status" value="1"/>
</dbReference>
<keyword evidence="1" id="KW-0812">Transmembrane</keyword>
<dbReference type="GO" id="GO:1902604">
    <property type="term" value="P:p-aminobenzoyl-glutamate transmembrane transport"/>
    <property type="evidence" value="ECO:0007669"/>
    <property type="project" value="InterPro"/>
</dbReference>
<feature type="transmembrane region" description="Helical" evidence="1">
    <location>
        <begin position="166"/>
        <end position="186"/>
    </location>
</feature>
<feature type="transmembrane region" description="Helical" evidence="1">
    <location>
        <begin position="216"/>
        <end position="238"/>
    </location>
</feature>
<feature type="transmembrane region" description="Helical" evidence="1">
    <location>
        <begin position="476"/>
        <end position="501"/>
    </location>
</feature>
<dbReference type="AlphaFoldDB" id="A0A2I1JZ56"/>
<comment type="caution">
    <text evidence="2">The sequence shown here is derived from an EMBL/GenBank/DDBJ whole genome shotgun (WGS) entry which is preliminary data.</text>
</comment>
<dbReference type="RefSeq" id="WP_101954337.1">
    <property type="nucleotide sequence ID" value="NZ_PKHE01000012.1"/>
</dbReference>
<proteinExistence type="predicted"/>
<evidence type="ECO:0000256" key="1">
    <source>
        <dbReference type="SAM" id="Phobius"/>
    </source>
</evidence>
<dbReference type="PANTHER" id="PTHR30282">
    <property type="entry name" value="P-AMINOBENZOYL GLUTAMATE TRANSPORTER"/>
    <property type="match status" value="1"/>
</dbReference>
<evidence type="ECO:0000313" key="3">
    <source>
        <dbReference type="Proteomes" id="UP000234384"/>
    </source>
</evidence>
<protein>
    <submittedName>
        <fullName evidence="2">Aminobenzoyl-glutamate transporter</fullName>
    </submittedName>
</protein>
<feature type="transmembrane region" description="Helical" evidence="1">
    <location>
        <begin position="90"/>
        <end position="112"/>
    </location>
</feature>
<feature type="transmembrane region" description="Helical" evidence="1">
    <location>
        <begin position="271"/>
        <end position="288"/>
    </location>
</feature>
<keyword evidence="1" id="KW-1133">Transmembrane helix</keyword>
<name>A0A2I1JZ56_9LACT</name>
<feature type="transmembrane region" description="Helical" evidence="1">
    <location>
        <begin position="415"/>
        <end position="433"/>
    </location>
</feature>
<feature type="transmembrane region" description="Helical" evidence="1">
    <location>
        <begin position="119"/>
        <end position="139"/>
    </location>
</feature>